<feature type="region of interest" description="Disordered" evidence="1">
    <location>
        <begin position="214"/>
        <end position="240"/>
    </location>
</feature>
<protein>
    <recommendedName>
        <fullName evidence="5">3-hydroxyisobutyrate dehydrogenase protein</fullName>
    </recommendedName>
</protein>
<evidence type="ECO:0000256" key="2">
    <source>
        <dbReference type="SAM" id="Phobius"/>
    </source>
</evidence>
<gene>
    <name evidence="3" type="ORF">PG997_001454</name>
</gene>
<reference evidence="3 4" key="1">
    <citation type="submission" date="2023-01" db="EMBL/GenBank/DDBJ databases">
        <title>Analysis of 21 Apiospora genomes using comparative genomics revels a genus with tremendous synthesis potential of carbohydrate active enzymes and secondary metabolites.</title>
        <authorList>
            <person name="Sorensen T."/>
        </authorList>
    </citation>
    <scope>NUCLEOTIDE SEQUENCE [LARGE SCALE GENOMIC DNA]</scope>
    <source>
        <strain evidence="3 4">CBS 114990</strain>
    </source>
</reference>
<evidence type="ECO:0000256" key="1">
    <source>
        <dbReference type="SAM" id="MobiDB-lite"/>
    </source>
</evidence>
<keyword evidence="2" id="KW-0472">Membrane</keyword>
<feature type="region of interest" description="Disordered" evidence="1">
    <location>
        <begin position="1131"/>
        <end position="1171"/>
    </location>
</feature>
<dbReference type="GeneID" id="92038829"/>
<name>A0ABR1XDR1_9PEZI</name>
<dbReference type="Proteomes" id="UP001433268">
    <property type="component" value="Unassembled WGS sequence"/>
</dbReference>
<organism evidence="3 4">
    <name type="scientific">Apiospora hydei</name>
    <dbReference type="NCBI Taxonomy" id="1337664"/>
    <lineage>
        <taxon>Eukaryota</taxon>
        <taxon>Fungi</taxon>
        <taxon>Dikarya</taxon>
        <taxon>Ascomycota</taxon>
        <taxon>Pezizomycotina</taxon>
        <taxon>Sordariomycetes</taxon>
        <taxon>Xylariomycetidae</taxon>
        <taxon>Amphisphaeriales</taxon>
        <taxon>Apiosporaceae</taxon>
        <taxon>Apiospora</taxon>
    </lineage>
</organism>
<dbReference type="EMBL" id="JAQQWN010000002">
    <property type="protein sequence ID" value="KAK8094769.1"/>
    <property type="molecule type" value="Genomic_DNA"/>
</dbReference>
<feature type="transmembrane region" description="Helical" evidence="2">
    <location>
        <begin position="619"/>
        <end position="640"/>
    </location>
</feature>
<comment type="caution">
    <text evidence="3">The sequence shown here is derived from an EMBL/GenBank/DDBJ whole genome shotgun (WGS) entry which is preliminary data.</text>
</comment>
<feature type="compositionally biased region" description="Basic and acidic residues" evidence="1">
    <location>
        <begin position="214"/>
        <end position="232"/>
    </location>
</feature>
<dbReference type="RefSeq" id="XP_066675542.1">
    <property type="nucleotide sequence ID" value="XM_066805769.1"/>
</dbReference>
<keyword evidence="4" id="KW-1185">Reference proteome</keyword>
<keyword evidence="2" id="KW-1133">Transmembrane helix</keyword>
<evidence type="ECO:0008006" key="5">
    <source>
        <dbReference type="Google" id="ProtNLM"/>
    </source>
</evidence>
<sequence>MIVVGLAVTGSSADCIRKTKGDACGLERPINCGPIPGTDKHKCCAVTFNPRDRGIEAATTSLTTIGPQWPPTTPDLICPFTTPTMESDNLWHSDAFGRVVEIGREDRYERRLLRAWWYRSRRQVAEMWAGSHESLAGASAGPLDLFFHGCLEMDPCVPASPPNGELFQTPSHPATCSDIYMKLFWPQSLEGTLRNNGSYDQVCAFDREYPRVARNHKENRNKNGDLETMQERETEEESLQPLLPEEGIEMTPIPRTPAALATTDENILENMDDDFDALLPRHFGPRFLCFLQYDSDGNVAGCETRLVVDWVREHGDDSDTDFVFLSYTRRQFCVATPEELTNWNVDATAREALSHIAPNDREMLRKYGIEAALSAGKSAFWLDFECIRDADGLSKATSQSNDVYRICDIVRAAHSLAILVGPPLQSRYSPATNEPYSPEAVVRWLQEWGTRLWTLPEILLISSEKRVKIYAVDGPRPPLEWSKRHFASRSIWRDAKLVRQLIDHYESSIHLKPLELVSIALDCFTRRATDQFNQADIVYALMGLLRRRPAINTTDTSFIAGDYWSAKLWDIEPGCQVAGIVDDGTVTLDGAYGATIQWDSMEQIYFFKRPTFLHNFAKVLLRGAPVYFLFGLSLTIAGAVTRLNGAPTLGLLIPGVVVLIPTVLILLSAPAMLYHIYDGKFWSTQALFVGMEGVPASLGFVEERLFGSDRGRLRWSAAGSRLSRHELSPEGDEQQLPMFTLVDTYSMTAIAFRSARPPTAVVVFGREGGMQRAALCSYDWKRNTFAREQVVRLKTTVLDRMLRMDRFRFSLERREFSETDRAHGRIGTRRPREPVPKLDVGAYVGGSGVEKWTTDLVLLPCMFFISGQTWTRGDPRLTSLLYFVGFFLVQPFVPLLFRRIPMGQVTGWAGLLACSCHMDERTNREHARPIPIRPGRALSPAVSRYRHRPAHLLVRLPDVRLVRSHRRRGVPALDLVLRPALLHGPAAGDTGQFGYWAGVVHNYDAAVALFLLLPGHAGPSPLDASAGSGTLYVTAVDHARYTEKKRPDISLHRAVPNCPASGSWDLLQMGASAARADHTPVCIYDIRARNLYPQGWAGPSSERFPLRHVSFHDPIFGLGFADHRVPRPGLATRDARGVDGRLRRGPDGADRGQGLADGALRRSGPGLFRRR</sequence>
<accession>A0ABR1XDR1</accession>
<evidence type="ECO:0000313" key="3">
    <source>
        <dbReference type="EMBL" id="KAK8094769.1"/>
    </source>
</evidence>
<proteinExistence type="predicted"/>
<keyword evidence="2" id="KW-0812">Transmembrane</keyword>
<evidence type="ECO:0000313" key="4">
    <source>
        <dbReference type="Proteomes" id="UP001433268"/>
    </source>
</evidence>
<feature type="compositionally biased region" description="Basic and acidic residues" evidence="1">
    <location>
        <begin position="1133"/>
        <end position="1150"/>
    </location>
</feature>
<feature type="transmembrane region" description="Helical" evidence="2">
    <location>
        <begin position="652"/>
        <end position="677"/>
    </location>
</feature>